<dbReference type="SUPFAM" id="SSF53032">
    <property type="entry name" value="tRNA-intron endonuclease catalytic domain-like"/>
    <property type="match status" value="1"/>
</dbReference>
<reference evidence="5 6" key="1">
    <citation type="journal article" date="2014" name="Genome Biol. Evol.">
        <title>The secreted proteins of Achlya hypogyna and Thraustotheca clavata identify the ancestral oomycete secretome and reveal gene acquisitions by horizontal gene transfer.</title>
        <authorList>
            <person name="Misner I."/>
            <person name="Blouin N."/>
            <person name="Leonard G."/>
            <person name="Richards T.A."/>
            <person name="Lane C.E."/>
        </authorList>
    </citation>
    <scope>NUCLEOTIDE SEQUENCE [LARGE SCALE GENOMIC DNA]</scope>
    <source>
        <strain evidence="5 6">ATCC 34112</strain>
    </source>
</reference>
<dbReference type="GO" id="GO:0003676">
    <property type="term" value="F:nucleic acid binding"/>
    <property type="evidence" value="ECO:0007669"/>
    <property type="project" value="InterPro"/>
</dbReference>
<gene>
    <name evidence="5" type="ORF">THRCLA_22134</name>
</gene>
<dbReference type="PANTHER" id="PTHR21227">
    <property type="entry name" value="TRNA-SPLICING ENDONUCLEASE SUBUNIT SEN2"/>
    <property type="match status" value="1"/>
</dbReference>
<dbReference type="CDD" id="cd22363">
    <property type="entry name" value="tRNA-intron_lyase_C"/>
    <property type="match status" value="1"/>
</dbReference>
<dbReference type="EC" id="4.6.1.16" evidence="2"/>
<proteinExistence type="inferred from homology"/>
<protein>
    <recommendedName>
        <fullName evidence="2">tRNA-intron lyase</fullName>
        <ecNumber evidence="2">4.6.1.16</ecNumber>
    </recommendedName>
</protein>
<sequence>MAKLHEGQSSVSVLITQENESFILDGRFGSINDNICWLLPIESMYLASIERLEFEAMTVKMAWITFIKKDATFVSRYALYHHYRAQGWIVQSGLAYGTVYALYRFSPNQVHSEYLVHFDPANKPMSWSNMQMLTRLSEDVKKTILLCQLHFGKLPENAIEIKTPHVTVGISEIMFRYWSAQCLPEISHEAYIMQPSETILKRKRR</sequence>
<name>A0A1V9ZBU5_9STRA</name>
<dbReference type="PANTHER" id="PTHR21227:SF0">
    <property type="entry name" value="TRNA-SPLICING ENDONUCLEASE SUBUNIT SEN2"/>
    <property type="match status" value="1"/>
</dbReference>
<dbReference type="Gene3D" id="3.40.1350.10">
    <property type="match status" value="1"/>
</dbReference>
<evidence type="ECO:0000256" key="3">
    <source>
        <dbReference type="ARBA" id="ARBA00034031"/>
    </source>
</evidence>
<evidence type="ECO:0000256" key="1">
    <source>
        <dbReference type="ARBA" id="ARBA00008078"/>
    </source>
</evidence>
<dbReference type="InterPro" id="IPR006677">
    <property type="entry name" value="tRNA_intron_Endonuc_cat-like"/>
</dbReference>
<dbReference type="GO" id="GO:0000213">
    <property type="term" value="F:tRNA-intron lyase activity"/>
    <property type="evidence" value="ECO:0007669"/>
    <property type="project" value="UniProtKB-EC"/>
</dbReference>
<dbReference type="GO" id="GO:0000214">
    <property type="term" value="C:tRNA-intron endonuclease complex"/>
    <property type="evidence" value="ECO:0007669"/>
    <property type="project" value="TreeGrafter"/>
</dbReference>
<comment type="caution">
    <text evidence="5">The sequence shown here is derived from an EMBL/GenBank/DDBJ whole genome shotgun (WGS) entry which is preliminary data.</text>
</comment>
<organism evidence="5 6">
    <name type="scientific">Thraustotheca clavata</name>
    <dbReference type="NCBI Taxonomy" id="74557"/>
    <lineage>
        <taxon>Eukaryota</taxon>
        <taxon>Sar</taxon>
        <taxon>Stramenopiles</taxon>
        <taxon>Oomycota</taxon>
        <taxon>Saprolegniomycetes</taxon>
        <taxon>Saprolegniales</taxon>
        <taxon>Achlyaceae</taxon>
        <taxon>Thraustotheca</taxon>
    </lineage>
</organism>
<dbReference type="NCBIfam" id="TIGR00324">
    <property type="entry name" value="endA"/>
    <property type="match status" value="1"/>
</dbReference>
<dbReference type="Proteomes" id="UP000243217">
    <property type="component" value="Unassembled WGS sequence"/>
</dbReference>
<comment type="catalytic activity">
    <reaction evidence="3">
        <text>pretRNA = a 3'-half-tRNA molecule with a 5'-OH end + a 5'-half-tRNA molecule with a 2',3'-cyclic phosphate end + an intron with a 2',3'-cyclic phosphate and a 5'-hydroxyl terminus.</text>
        <dbReference type="EC" id="4.6.1.16"/>
    </reaction>
</comment>
<evidence type="ECO:0000313" key="6">
    <source>
        <dbReference type="Proteomes" id="UP000243217"/>
    </source>
</evidence>
<comment type="similarity">
    <text evidence="1">Belongs to the tRNA-intron endonuclease family.</text>
</comment>
<evidence type="ECO:0000313" key="5">
    <source>
        <dbReference type="EMBL" id="OQR95486.1"/>
    </source>
</evidence>
<dbReference type="InterPro" id="IPR011856">
    <property type="entry name" value="tRNA_endonuc-like_dom_sf"/>
</dbReference>
<dbReference type="AlphaFoldDB" id="A0A1V9ZBU5"/>
<dbReference type="Pfam" id="PF01974">
    <property type="entry name" value="tRNA_int_endo"/>
    <property type="match status" value="1"/>
</dbReference>
<keyword evidence="6" id="KW-1185">Reference proteome</keyword>
<dbReference type="GO" id="GO:0005737">
    <property type="term" value="C:cytoplasm"/>
    <property type="evidence" value="ECO:0007669"/>
    <property type="project" value="TreeGrafter"/>
</dbReference>
<accession>A0A1V9ZBU5</accession>
<dbReference type="GO" id="GO:0000379">
    <property type="term" value="P:tRNA-type intron splice site recognition and cleavage"/>
    <property type="evidence" value="ECO:0007669"/>
    <property type="project" value="TreeGrafter"/>
</dbReference>
<feature type="domain" description="tRNA intron endonuclease catalytic" evidence="4">
    <location>
        <begin position="73"/>
        <end position="147"/>
    </location>
</feature>
<dbReference type="STRING" id="74557.A0A1V9ZBU5"/>
<dbReference type="EMBL" id="JNBS01002100">
    <property type="protein sequence ID" value="OQR95486.1"/>
    <property type="molecule type" value="Genomic_DNA"/>
</dbReference>
<dbReference type="OrthoDB" id="10249562at2759"/>
<evidence type="ECO:0000259" key="4">
    <source>
        <dbReference type="Pfam" id="PF01974"/>
    </source>
</evidence>
<evidence type="ECO:0000256" key="2">
    <source>
        <dbReference type="ARBA" id="ARBA00012573"/>
    </source>
</evidence>
<dbReference type="InterPro" id="IPR006676">
    <property type="entry name" value="tRNA_splic"/>
</dbReference>
<dbReference type="InterPro" id="IPR036167">
    <property type="entry name" value="tRNA_intron_Endo_cat-like_sf"/>
</dbReference>